<dbReference type="Gene3D" id="1.20.1600.10">
    <property type="entry name" value="Outer membrane efflux proteins (OEP)"/>
    <property type="match status" value="1"/>
</dbReference>
<dbReference type="OrthoDB" id="7181739at2"/>
<dbReference type="AlphaFoldDB" id="A0A0F7KTZ3"/>
<dbReference type="Proteomes" id="UP000034392">
    <property type="component" value="Chromosome"/>
</dbReference>
<keyword evidence="2" id="KW-0472">Membrane</keyword>
<dbReference type="Pfam" id="PF02321">
    <property type="entry name" value="OEP"/>
    <property type="match status" value="2"/>
</dbReference>
<dbReference type="STRING" id="1267766.WYH_01701"/>
<comment type="subcellular location">
    <subcellularLocation>
        <location evidence="2">Cell membrane</location>
        <topology evidence="2">Lipid-anchor</topology>
    </subcellularLocation>
</comment>
<comment type="similarity">
    <text evidence="1 2">Belongs to the outer membrane factor (OMF) (TC 1.B.17) family.</text>
</comment>
<dbReference type="SUPFAM" id="SSF56954">
    <property type="entry name" value="Outer membrane efflux proteins (OEP)"/>
    <property type="match status" value="1"/>
</dbReference>
<evidence type="ECO:0000256" key="4">
    <source>
        <dbReference type="SAM" id="MobiDB-lite"/>
    </source>
</evidence>
<dbReference type="GO" id="GO:0005886">
    <property type="term" value="C:plasma membrane"/>
    <property type="evidence" value="ECO:0007669"/>
    <property type="project" value="UniProtKB-SubCell"/>
</dbReference>
<keyword evidence="2" id="KW-0732">Signal</keyword>
<evidence type="ECO:0000313" key="6">
    <source>
        <dbReference type="Proteomes" id="UP000034392"/>
    </source>
</evidence>
<evidence type="ECO:0000256" key="3">
    <source>
        <dbReference type="SAM" id="Coils"/>
    </source>
</evidence>
<dbReference type="InterPro" id="IPR003423">
    <property type="entry name" value="OMP_efflux"/>
</dbReference>
<dbReference type="GO" id="GO:0015562">
    <property type="term" value="F:efflux transmembrane transporter activity"/>
    <property type="evidence" value="ECO:0007669"/>
    <property type="project" value="InterPro"/>
</dbReference>
<evidence type="ECO:0000256" key="1">
    <source>
        <dbReference type="ARBA" id="ARBA00007613"/>
    </source>
</evidence>
<accession>A0A0F7KTZ3</accession>
<feature type="signal peptide" evidence="2">
    <location>
        <begin position="1"/>
        <end position="22"/>
    </location>
</feature>
<dbReference type="PATRIC" id="fig|1267766.3.peg.1715"/>
<protein>
    <submittedName>
        <fullName evidence="5">Outer membrane protein OprM</fullName>
    </submittedName>
</protein>
<feature type="compositionally biased region" description="Basic and acidic residues" evidence="4">
    <location>
        <begin position="486"/>
        <end position="495"/>
    </location>
</feature>
<evidence type="ECO:0000313" key="5">
    <source>
        <dbReference type="EMBL" id="AKH42737.1"/>
    </source>
</evidence>
<dbReference type="PANTHER" id="PTHR30203:SF29">
    <property type="entry name" value="PROTEIN CYAE"/>
    <property type="match status" value="1"/>
</dbReference>
<evidence type="ECO:0000256" key="2">
    <source>
        <dbReference type="RuleBase" id="RU362097"/>
    </source>
</evidence>
<reference evidence="5" key="1">
    <citation type="submission" date="2015-05" db="EMBL/GenBank/DDBJ databases">
        <title>The complete genome of Altererythrobacter atlanticus strain 26DY36.</title>
        <authorList>
            <person name="Wu Y.-H."/>
            <person name="Cheng H."/>
            <person name="Wu X.-W."/>
        </authorList>
    </citation>
    <scope>NUCLEOTIDE SEQUENCE [LARGE SCALE GENOMIC DNA]</scope>
    <source>
        <strain evidence="5">26DY36</strain>
    </source>
</reference>
<dbReference type="EMBL" id="CP011452">
    <property type="protein sequence ID" value="AKH42737.1"/>
    <property type="molecule type" value="Genomic_DNA"/>
</dbReference>
<feature type="coiled-coil region" evidence="3">
    <location>
        <begin position="233"/>
        <end position="260"/>
    </location>
</feature>
<keyword evidence="3" id="KW-0175">Coiled coil</keyword>
<dbReference type="NCBIfam" id="TIGR01845">
    <property type="entry name" value="outer_NodT"/>
    <property type="match status" value="1"/>
</dbReference>
<keyword evidence="2" id="KW-0564">Palmitate</keyword>
<dbReference type="KEGG" id="aay:WYH_01701"/>
<keyword evidence="2" id="KW-0812">Transmembrane</keyword>
<keyword evidence="2" id="KW-1134">Transmembrane beta strand</keyword>
<keyword evidence="2" id="KW-0449">Lipoprotein</keyword>
<proteinExistence type="inferred from homology"/>
<dbReference type="PANTHER" id="PTHR30203">
    <property type="entry name" value="OUTER MEMBRANE CATION EFFLUX PROTEIN"/>
    <property type="match status" value="1"/>
</dbReference>
<dbReference type="RefSeq" id="WP_053833465.1">
    <property type="nucleotide sequence ID" value="NZ_CP011452.2"/>
</dbReference>
<sequence length="495" mass="52367">MRIVPLTAMLLGLMLVSGCSHPDRVGDGPVAPARAALPPLPERWRAVADAAGPVADGWVAAFGDPRLAALVAEAQEKNSDLQAAAAQVQRAAALARQARSGLRPAVQAVGLGSRSHIEIDDIEIGGQAGLPVPSSIEYDSTSFLGLAQASWEIDLWGRISDGWYAALENEAAARADYFAARQSIAAGVARAYLVSIEASRQVGLAEEAVDTLEHLHRLVGLQVREGVAMDGDLALIRANLEQAREALARAQGARREAIRALELLVGRYPAAEFASGIDLPPMPTPPPAGLPSTLLERRPDLVAAERRVAAALHAEDQASKARLPRLSLTGLAGAVSDALENIFDPTATLFSIGGNVAAPIYQGGALAAGENIADAELRAAIAQYAGAALAAFEEVETALDSGVVLRRRRDAAVIRVREIEEALRIEDLRYRVGESSLLDVLQIRQQAITARSDLATIERMEREQFVTLNLALGGSWNAPEADPPEISEKDGDANP</sequence>
<keyword evidence="6" id="KW-1185">Reference proteome</keyword>
<dbReference type="InterPro" id="IPR010131">
    <property type="entry name" value="MdtP/NodT-like"/>
</dbReference>
<dbReference type="PROSITE" id="PS51257">
    <property type="entry name" value="PROKAR_LIPOPROTEIN"/>
    <property type="match status" value="1"/>
</dbReference>
<name>A0A0F7KTZ3_9SPHN</name>
<feature type="region of interest" description="Disordered" evidence="4">
    <location>
        <begin position="476"/>
        <end position="495"/>
    </location>
</feature>
<gene>
    <name evidence="5" type="primary">oprM_2</name>
    <name evidence="5" type="ORF">WYH_01701</name>
</gene>
<organism evidence="5 6">
    <name type="scientific">Croceibacterium atlanticum</name>
    <dbReference type="NCBI Taxonomy" id="1267766"/>
    <lineage>
        <taxon>Bacteria</taxon>
        <taxon>Pseudomonadati</taxon>
        <taxon>Pseudomonadota</taxon>
        <taxon>Alphaproteobacteria</taxon>
        <taxon>Sphingomonadales</taxon>
        <taxon>Erythrobacteraceae</taxon>
        <taxon>Croceibacterium</taxon>
    </lineage>
</organism>
<dbReference type="Gene3D" id="2.20.200.10">
    <property type="entry name" value="Outer membrane efflux proteins (OEP)"/>
    <property type="match status" value="1"/>
</dbReference>
<feature type="chain" id="PRO_5041745561" evidence="2">
    <location>
        <begin position="23"/>
        <end position="495"/>
    </location>
</feature>